<accession>A0ABW3SAG5</accession>
<dbReference type="PANTHER" id="PTHR22550:SF5">
    <property type="entry name" value="LEUCINE ZIPPER PROTEIN 4"/>
    <property type="match status" value="1"/>
</dbReference>
<comment type="caution">
    <text evidence="5">The sequence shown here is derived from an EMBL/GenBank/DDBJ whole genome shotgun (WGS) entry which is preliminary data.</text>
</comment>
<evidence type="ECO:0000256" key="2">
    <source>
        <dbReference type="ARBA" id="ARBA00023136"/>
    </source>
</evidence>
<evidence type="ECO:0000313" key="6">
    <source>
        <dbReference type="Proteomes" id="UP001597211"/>
    </source>
</evidence>
<keyword evidence="4" id="KW-0812">Transmembrane</keyword>
<dbReference type="RefSeq" id="WP_240267970.1">
    <property type="nucleotide sequence ID" value="NZ_JAKSXN010000006.1"/>
</dbReference>
<gene>
    <name evidence="5" type="ORF">ACFQ2Z_06320</name>
</gene>
<dbReference type="PIRSF" id="PIRSF005690">
    <property type="entry name" value="GerBA"/>
    <property type="match status" value="1"/>
</dbReference>
<dbReference type="PANTHER" id="PTHR22550">
    <property type="entry name" value="SPORE GERMINATION PROTEIN"/>
    <property type="match status" value="1"/>
</dbReference>
<feature type="compositionally biased region" description="Basic and acidic residues" evidence="3">
    <location>
        <begin position="480"/>
        <end position="489"/>
    </location>
</feature>
<sequence>MSGTIPIENEALTGSLQQDIRTLKGILDRSADIQFRYLEIGSRLHGVLVFVDGLTNQDLVNTHVVKPLIEMSSGEPEVPPEDMAAILKNRVLSVGQITTPQRVGELVDDILSGSTVLLVDGMKQAVSVSAVQWDKRSVEEPTTEAVIRGARDGFTESLTTNTVLIRKRLQTPQLKMESMKIGRLSRTQVILAYLDGIAEPAVIEEIRSRLKRIDIDGILESGYIEELIEDNHRSIFPQILNTERPDRVAACLLEGKAALLINNTPFALVMPMTFLGFLQATEDYYQRYLFSTCLRWLRYFFGFCALTLPSIYIALTTFHQEMIPLSLLLSIASARDTVPFPAVVEALLMEVTFEGLREAGVRLPKTVGQAVSIVGALVIGQAAVQAGIVGAPLVIIVSFTGISSFVLPSYNQAISIRLLRFPLMFLASTLGLYGILLGILAILIHLARLRSFGVPFMAPIAPVHLGALKDTLVRSPWSEMKTRPPETAKRNLTRMRNSDERR</sequence>
<organism evidence="5 6">
    <name type="scientific">Paenibacillus timonensis</name>
    <dbReference type="NCBI Taxonomy" id="225915"/>
    <lineage>
        <taxon>Bacteria</taxon>
        <taxon>Bacillati</taxon>
        <taxon>Bacillota</taxon>
        <taxon>Bacilli</taxon>
        <taxon>Bacillales</taxon>
        <taxon>Paenibacillaceae</taxon>
        <taxon>Paenibacillus</taxon>
    </lineage>
</organism>
<keyword evidence="4" id="KW-1133">Transmembrane helix</keyword>
<feature type="transmembrane region" description="Helical" evidence="4">
    <location>
        <begin position="390"/>
        <end position="411"/>
    </location>
</feature>
<keyword evidence="6" id="KW-1185">Reference proteome</keyword>
<reference evidence="6" key="1">
    <citation type="journal article" date="2019" name="Int. J. Syst. Evol. Microbiol.">
        <title>The Global Catalogue of Microorganisms (GCM) 10K type strain sequencing project: providing services to taxonomists for standard genome sequencing and annotation.</title>
        <authorList>
            <consortium name="The Broad Institute Genomics Platform"/>
            <consortium name="The Broad Institute Genome Sequencing Center for Infectious Disease"/>
            <person name="Wu L."/>
            <person name="Ma J."/>
        </authorList>
    </citation>
    <scope>NUCLEOTIDE SEQUENCE [LARGE SCALE GENOMIC DNA]</scope>
    <source>
        <strain evidence="6">CCUG 48216</strain>
    </source>
</reference>
<proteinExistence type="inferred from homology"/>
<dbReference type="Proteomes" id="UP001597211">
    <property type="component" value="Unassembled WGS sequence"/>
</dbReference>
<evidence type="ECO:0000256" key="1">
    <source>
        <dbReference type="ARBA" id="ARBA00005278"/>
    </source>
</evidence>
<keyword evidence="2 4" id="KW-0472">Membrane</keyword>
<evidence type="ECO:0000256" key="4">
    <source>
        <dbReference type="SAM" id="Phobius"/>
    </source>
</evidence>
<dbReference type="InterPro" id="IPR004995">
    <property type="entry name" value="Spore_Ger"/>
</dbReference>
<dbReference type="InterPro" id="IPR050768">
    <property type="entry name" value="UPF0353/GerABKA_families"/>
</dbReference>
<protein>
    <submittedName>
        <fullName evidence="5">Spore germination protein</fullName>
    </submittedName>
</protein>
<feature type="transmembrane region" description="Helical" evidence="4">
    <location>
        <begin position="423"/>
        <end position="447"/>
    </location>
</feature>
<dbReference type="Pfam" id="PF03323">
    <property type="entry name" value="GerA"/>
    <property type="match status" value="1"/>
</dbReference>
<evidence type="ECO:0000313" key="5">
    <source>
        <dbReference type="EMBL" id="MFD1180965.1"/>
    </source>
</evidence>
<dbReference type="EMBL" id="JBHTKZ010000007">
    <property type="protein sequence ID" value="MFD1180965.1"/>
    <property type="molecule type" value="Genomic_DNA"/>
</dbReference>
<name>A0ABW3SAG5_9BACL</name>
<comment type="similarity">
    <text evidence="1">Belongs to the GerABKA family.</text>
</comment>
<feature type="region of interest" description="Disordered" evidence="3">
    <location>
        <begin position="479"/>
        <end position="502"/>
    </location>
</feature>
<feature type="transmembrane region" description="Helical" evidence="4">
    <location>
        <begin position="296"/>
        <end position="315"/>
    </location>
</feature>
<evidence type="ECO:0000256" key="3">
    <source>
        <dbReference type="SAM" id="MobiDB-lite"/>
    </source>
</evidence>